<dbReference type="GO" id="GO:0000160">
    <property type="term" value="P:phosphorelay signal transduction system"/>
    <property type="evidence" value="ECO:0007669"/>
    <property type="project" value="InterPro"/>
</dbReference>
<feature type="modified residue" description="4-aspartylphosphate" evidence="2">
    <location>
        <position position="63"/>
    </location>
</feature>
<accession>A0A5B9P967</accession>
<dbReference type="Pfam" id="PF00072">
    <property type="entry name" value="Response_reg"/>
    <property type="match status" value="1"/>
</dbReference>
<feature type="domain" description="Response regulatory" evidence="3">
    <location>
        <begin position="13"/>
        <end position="130"/>
    </location>
</feature>
<proteinExistence type="predicted"/>
<reference evidence="4 5" key="1">
    <citation type="submission" date="2019-08" db="EMBL/GenBank/DDBJ databases">
        <title>Deep-cultivation of Planctomycetes and their phenomic and genomic characterization uncovers novel biology.</title>
        <authorList>
            <person name="Wiegand S."/>
            <person name="Jogler M."/>
            <person name="Boedeker C."/>
            <person name="Pinto D."/>
            <person name="Vollmers J."/>
            <person name="Rivas-Marin E."/>
            <person name="Kohn T."/>
            <person name="Peeters S.H."/>
            <person name="Heuer A."/>
            <person name="Rast P."/>
            <person name="Oberbeckmann S."/>
            <person name="Bunk B."/>
            <person name="Jeske O."/>
            <person name="Meyerdierks A."/>
            <person name="Storesund J.E."/>
            <person name="Kallscheuer N."/>
            <person name="Luecker S."/>
            <person name="Lage O.M."/>
            <person name="Pohl T."/>
            <person name="Merkel B.J."/>
            <person name="Hornburger P."/>
            <person name="Mueller R.-W."/>
            <person name="Bruemmer F."/>
            <person name="Labrenz M."/>
            <person name="Spormann A.M."/>
            <person name="Op den Camp H."/>
            <person name="Overmann J."/>
            <person name="Amann R."/>
            <person name="Jetten M.S.M."/>
            <person name="Mascher T."/>
            <person name="Medema M.H."/>
            <person name="Devos D.P."/>
            <person name="Kaster A.-K."/>
            <person name="Ovreas L."/>
            <person name="Rohde M."/>
            <person name="Galperin M.Y."/>
            <person name="Jogler C."/>
        </authorList>
    </citation>
    <scope>NUCLEOTIDE SEQUENCE [LARGE SCALE GENOMIC DNA]</scope>
    <source>
        <strain evidence="4 5">FC18</strain>
    </source>
</reference>
<dbReference type="InterPro" id="IPR001789">
    <property type="entry name" value="Sig_transdc_resp-reg_receiver"/>
</dbReference>
<dbReference type="STRING" id="980251.GCA_001642875_03235"/>
<evidence type="ECO:0000313" key="4">
    <source>
        <dbReference type="EMBL" id="QEG21775.1"/>
    </source>
</evidence>
<protein>
    <submittedName>
        <fullName evidence="4">Chemotaxis protein CheY</fullName>
    </submittedName>
</protein>
<dbReference type="EMBL" id="CP042912">
    <property type="protein sequence ID" value="QEG21775.1"/>
    <property type="molecule type" value="Genomic_DNA"/>
</dbReference>
<dbReference type="OrthoDB" id="9800897at2"/>
<dbReference type="InterPro" id="IPR011006">
    <property type="entry name" value="CheY-like_superfamily"/>
</dbReference>
<evidence type="ECO:0000259" key="3">
    <source>
        <dbReference type="PROSITE" id="PS50110"/>
    </source>
</evidence>
<dbReference type="Gene3D" id="3.40.50.2300">
    <property type="match status" value="1"/>
</dbReference>
<dbReference type="Proteomes" id="UP000322214">
    <property type="component" value="Chromosome"/>
</dbReference>
<evidence type="ECO:0000256" key="1">
    <source>
        <dbReference type="ARBA" id="ARBA00022553"/>
    </source>
</evidence>
<dbReference type="PROSITE" id="PS50110">
    <property type="entry name" value="RESPONSE_REGULATORY"/>
    <property type="match status" value="1"/>
</dbReference>
<organism evidence="4 5">
    <name type="scientific">Mariniblastus fucicola</name>
    <dbReference type="NCBI Taxonomy" id="980251"/>
    <lineage>
        <taxon>Bacteria</taxon>
        <taxon>Pseudomonadati</taxon>
        <taxon>Planctomycetota</taxon>
        <taxon>Planctomycetia</taxon>
        <taxon>Pirellulales</taxon>
        <taxon>Pirellulaceae</taxon>
        <taxon>Mariniblastus</taxon>
    </lineage>
</organism>
<dbReference type="PANTHER" id="PTHR44591:SF3">
    <property type="entry name" value="RESPONSE REGULATORY DOMAIN-CONTAINING PROTEIN"/>
    <property type="match status" value="1"/>
</dbReference>
<dbReference type="SUPFAM" id="SSF52172">
    <property type="entry name" value="CheY-like"/>
    <property type="match status" value="1"/>
</dbReference>
<dbReference type="SMART" id="SM00448">
    <property type="entry name" value="REC"/>
    <property type="match status" value="1"/>
</dbReference>
<gene>
    <name evidence="4" type="primary">cheY</name>
    <name evidence="4" type="ORF">MFFC18_16340</name>
</gene>
<dbReference type="InterPro" id="IPR050595">
    <property type="entry name" value="Bact_response_regulator"/>
</dbReference>
<dbReference type="AlphaFoldDB" id="A0A5B9P967"/>
<name>A0A5B9P967_9BACT</name>
<evidence type="ECO:0000313" key="5">
    <source>
        <dbReference type="Proteomes" id="UP000322214"/>
    </source>
</evidence>
<keyword evidence="5" id="KW-1185">Reference proteome</keyword>
<dbReference type="RefSeq" id="WP_075085455.1">
    <property type="nucleotide sequence ID" value="NZ_CP042912.1"/>
</dbReference>
<dbReference type="KEGG" id="mff:MFFC18_16340"/>
<keyword evidence="1 2" id="KW-0597">Phosphoprotein</keyword>
<evidence type="ECO:0000256" key="2">
    <source>
        <dbReference type="PROSITE-ProRule" id="PRU00169"/>
    </source>
</evidence>
<sequence>MSSPVEIERANCHIFMIDDEEIVLQMYSEYLRESGFRNLHAFTRASDAINMLRCLRPDVILTDIHMPDVDGSVLTQLVREFEHLEAIPLVAITADGRKETAVEIIDSGANAVLIKPVTPDELLGQLALVLDGAPQAELS</sequence>
<dbReference type="PANTHER" id="PTHR44591">
    <property type="entry name" value="STRESS RESPONSE REGULATOR PROTEIN 1"/>
    <property type="match status" value="1"/>
</dbReference>